<evidence type="ECO:0000313" key="5">
    <source>
        <dbReference type="Proteomes" id="UP001596016"/>
    </source>
</evidence>
<evidence type="ECO:0000256" key="1">
    <source>
        <dbReference type="SAM" id="MobiDB-lite"/>
    </source>
</evidence>
<proteinExistence type="predicted"/>
<dbReference type="InterPro" id="IPR043129">
    <property type="entry name" value="ATPase_NBD"/>
</dbReference>
<keyword evidence="5" id="KW-1185">Reference proteome</keyword>
<dbReference type="InterPro" id="IPR002821">
    <property type="entry name" value="Hydantoinase_A"/>
</dbReference>
<name>A0ABW0H021_9HYPH</name>
<dbReference type="PANTHER" id="PTHR11365">
    <property type="entry name" value="5-OXOPROLINASE RELATED"/>
    <property type="match status" value="1"/>
</dbReference>
<sequence>MSASDDDVLSLGIDTGGTYTDAVLWSQKRGIVAKAKSLTTRHDLAEGIAGAADAVLQEAQVEPASIKLVSMSTTLATNALVEGQGGRVALVMIGFERPDLARDGLAAALGTDPVVFCPGGHDVHGNEMELALEGLETALPELEKTVTGVAVAAYFAVRNPAHEIAARDLIRSRTRLPVTCSHELTSKLGGPRRALTTLLNARLISMIERLIDATQGFLVRRKIEAPLMVVRGDGALVTAEFARMRPIETILSGPAASLVGARHLTGLDNAVVSDIGGTTTDIAVLDQGRLRLDPEGAMVGGMRTMVEAVAMRTFGLGGDSEVVLRDHVLETRIELGPRRLAPLSMVGVHYKDMMEKVLSRQLTNPTSSRLDGRFVMRTGIPESAAYGLSRTETRLYAEIDESPAALDRLLVSTSQIATLNRLVARGLVHIVGFTPSDAAHVLGKQDNWHAPTARLGAQLMARRRNAMGEMAAPTAEAFSELVLCAVTRRSAEMVFDTAFAADGLDEGVVMHPLVQKALERRASNRTHKGRSNTLNEHRNNPKTDSTFRSDALGGKTGMAQLSMSLDRSVIGLGASAHLHYANLPALIGNACLIAPDADVANALGAVVGQVSMSAQARVSQPEVGIYRLNIAERLEDFETEEEAMAVAEQAARAMAAELAERAGADQARIEVHFDIRDAEISDERTLVEAFITATATGRPRVAS</sequence>
<comment type="caution">
    <text evidence="4">The sequence shown here is derived from an EMBL/GenBank/DDBJ whole genome shotgun (WGS) entry which is preliminary data.</text>
</comment>
<dbReference type="InterPro" id="IPR008040">
    <property type="entry name" value="Hydant_A_N"/>
</dbReference>
<feature type="region of interest" description="Disordered" evidence="1">
    <location>
        <begin position="521"/>
        <end position="552"/>
    </location>
</feature>
<evidence type="ECO:0000313" key="4">
    <source>
        <dbReference type="EMBL" id="MFC5387276.1"/>
    </source>
</evidence>
<accession>A0ABW0H021</accession>
<feature type="domain" description="Hydantoinase A/oxoprolinase" evidence="2">
    <location>
        <begin position="193"/>
        <end position="340"/>
    </location>
</feature>
<feature type="compositionally biased region" description="Basic and acidic residues" evidence="1">
    <location>
        <begin position="535"/>
        <end position="547"/>
    </location>
</feature>
<reference evidence="5" key="1">
    <citation type="journal article" date="2019" name="Int. J. Syst. Evol. Microbiol.">
        <title>The Global Catalogue of Microorganisms (GCM) 10K type strain sequencing project: providing services to taxonomists for standard genome sequencing and annotation.</title>
        <authorList>
            <consortium name="The Broad Institute Genomics Platform"/>
            <consortium name="The Broad Institute Genome Sequencing Center for Infectious Disease"/>
            <person name="Wu L."/>
            <person name="Ma J."/>
        </authorList>
    </citation>
    <scope>NUCLEOTIDE SEQUENCE [LARGE SCALE GENOMIC DNA]</scope>
    <source>
        <strain evidence="5">CGMCC 4.1415</strain>
    </source>
</reference>
<dbReference type="PANTHER" id="PTHR11365:SF2">
    <property type="entry name" value="5-OXOPROLINASE"/>
    <property type="match status" value="1"/>
</dbReference>
<feature type="domain" description="Hydantoinase/oxoprolinase N-terminal" evidence="3">
    <location>
        <begin position="11"/>
        <end position="172"/>
    </location>
</feature>
<protein>
    <submittedName>
        <fullName evidence="4">Hydantoinase/oxoprolinase N-terminal domain-containing protein</fullName>
    </submittedName>
</protein>
<organism evidence="4 5">
    <name type="scientific">Aquamicrobium segne</name>
    <dbReference type="NCBI Taxonomy" id="469547"/>
    <lineage>
        <taxon>Bacteria</taxon>
        <taxon>Pseudomonadati</taxon>
        <taxon>Pseudomonadota</taxon>
        <taxon>Alphaproteobacteria</taxon>
        <taxon>Hyphomicrobiales</taxon>
        <taxon>Phyllobacteriaceae</taxon>
        <taxon>Aquamicrobium</taxon>
    </lineage>
</organism>
<dbReference type="Pfam" id="PF01968">
    <property type="entry name" value="Hydantoinase_A"/>
    <property type="match status" value="1"/>
</dbReference>
<dbReference type="InterPro" id="IPR045079">
    <property type="entry name" value="Oxoprolinase-like"/>
</dbReference>
<dbReference type="EMBL" id="JBHSLL010000056">
    <property type="protein sequence ID" value="MFC5387276.1"/>
    <property type="molecule type" value="Genomic_DNA"/>
</dbReference>
<evidence type="ECO:0000259" key="3">
    <source>
        <dbReference type="Pfam" id="PF05378"/>
    </source>
</evidence>
<dbReference type="SUPFAM" id="SSF53067">
    <property type="entry name" value="Actin-like ATPase domain"/>
    <property type="match status" value="1"/>
</dbReference>
<dbReference type="RefSeq" id="WP_378231094.1">
    <property type="nucleotide sequence ID" value="NZ_JBHSLL010000056.1"/>
</dbReference>
<gene>
    <name evidence="4" type="ORF">ACFPLB_15050</name>
</gene>
<evidence type="ECO:0000259" key="2">
    <source>
        <dbReference type="Pfam" id="PF01968"/>
    </source>
</evidence>
<dbReference type="Proteomes" id="UP001596016">
    <property type="component" value="Unassembled WGS sequence"/>
</dbReference>
<dbReference type="Pfam" id="PF05378">
    <property type="entry name" value="Hydant_A_N"/>
    <property type="match status" value="1"/>
</dbReference>